<keyword evidence="1" id="KW-0805">Transcription regulation</keyword>
<dbReference type="SUPFAM" id="SSF46785">
    <property type="entry name" value="Winged helix' DNA-binding domain"/>
    <property type="match status" value="1"/>
</dbReference>
<protein>
    <submittedName>
        <fullName evidence="6">IclR family transcriptional regulator</fullName>
    </submittedName>
</protein>
<dbReference type="GO" id="GO:0003677">
    <property type="term" value="F:DNA binding"/>
    <property type="evidence" value="ECO:0007669"/>
    <property type="project" value="UniProtKB-KW"/>
</dbReference>
<evidence type="ECO:0000256" key="3">
    <source>
        <dbReference type="ARBA" id="ARBA00023163"/>
    </source>
</evidence>
<keyword evidence="3" id="KW-0804">Transcription</keyword>
<name>A0A849JWQ3_9MICO</name>
<feature type="domain" description="IclR-ED" evidence="5">
    <location>
        <begin position="70"/>
        <end position="254"/>
    </location>
</feature>
<dbReference type="GO" id="GO:0003700">
    <property type="term" value="F:DNA-binding transcription factor activity"/>
    <property type="evidence" value="ECO:0007669"/>
    <property type="project" value="TreeGrafter"/>
</dbReference>
<accession>A0A849JWQ3</accession>
<reference evidence="6 7" key="1">
    <citation type="submission" date="2020-05" db="EMBL/GenBank/DDBJ databases">
        <title>Genome sequence of Isoptericola sp. JC619 isolated from Chilika lagoon, India.</title>
        <authorList>
            <person name="Kumar D."/>
            <person name="Appam K."/>
            <person name="Gandham S."/>
            <person name="Uppada J."/>
            <person name="Sasikala C."/>
            <person name="Venkata Ramana C."/>
        </authorList>
    </citation>
    <scope>NUCLEOTIDE SEQUENCE [LARGE SCALE GENOMIC DNA]</scope>
    <source>
        <strain evidence="6 7">JC619</strain>
    </source>
</reference>
<evidence type="ECO:0000259" key="5">
    <source>
        <dbReference type="PROSITE" id="PS51078"/>
    </source>
</evidence>
<dbReference type="SMART" id="SM00346">
    <property type="entry name" value="HTH_ICLR"/>
    <property type="match status" value="1"/>
</dbReference>
<dbReference type="Gene3D" id="1.10.10.10">
    <property type="entry name" value="Winged helix-like DNA-binding domain superfamily/Winged helix DNA-binding domain"/>
    <property type="match status" value="1"/>
</dbReference>
<dbReference type="Pfam" id="PF09339">
    <property type="entry name" value="HTH_IclR"/>
    <property type="match status" value="1"/>
</dbReference>
<dbReference type="InterPro" id="IPR050707">
    <property type="entry name" value="HTH_MetabolicPath_Reg"/>
</dbReference>
<evidence type="ECO:0000313" key="7">
    <source>
        <dbReference type="Proteomes" id="UP000557204"/>
    </source>
</evidence>
<dbReference type="PANTHER" id="PTHR30136:SF35">
    <property type="entry name" value="HTH-TYPE TRANSCRIPTIONAL REGULATOR RV1719"/>
    <property type="match status" value="1"/>
</dbReference>
<evidence type="ECO:0000256" key="2">
    <source>
        <dbReference type="ARBA" id="ARBA00023125"/>
    </source>
</evidence>
<dbReference type="InterPro" id="IPR005471">
    <property type="entry name" value="Tscrpt_reg_IclR_N"/>
</dbReference>
<gene>
    <name evidence="6" type="ORF">HLI28_05615</name>
</gene>
<dbReference type="Pfam" id="PF01614">
    <property type="entry name" value="IclR_C"/>
    <property type="match status" value="1"/>
</dbReference>
<evidence type="ECO:0000256" key="1">
    <source>
        <dbReference type="ARBA" id="ARBA00023015"/>
    </source>
</evidence>
<dbReference type="InterPro" id="IPR036390">
    <property type="entry name" value="WH_DNA-bd_sf"/>
</dbReference>
<dbReference type="GO" id="GO:0045892">
    <property type="term" value="P:negative regulation of DNA-templated transcription"/>
    <property type="evidence" value="ECO:0007669"/>
    <property type="project" value="TreeGrafter"/>
</dbReference>
<feature type="domain" description="HTH iclR-type" evidence="4">
    <location>
        <begin position="7"/>
        <end position="69"/>
    </location>
</feature>
<dbReference type="PANTHER" id="PTHR30136">
    <property type="entry name" value="HELIX-TURN-HELIX TRANSCRIPTIONAL REGULATOR, ICLR FAMILY"/>
    <property type="match status" value="1"/>
</dbReference>
<dbReference type="PROSITE" id="PS51077">
    <property type="entry name" value="HTH_ICLR"/>
    <property type="match status" value="1"/>
</dbReference>
<dbReference type="SUPFAM" id="SSF55781">
    <property type="entry name" value="GAF domain-like"/>
    <property type="match status" value="1"/>
</dbReference>
<proteinExistence type="predicted"/>
<sequence>MAGSSDVPAARATARLLAHLAAQPGPVPASSVAASLDLPRSSVYHLLSVLTDEGFVTHYPEERRYGLGVATLGLGTAYTRQAPVTRLARPVVSRLVEATGENGHLALLNGREVLYLVEQRAPGRPPLVSDVDVRLPAHLTASGRAVLAHLPAAQVRAAYPTTGAFSDRTGRGPRTLSELRTVLREVRRRGYAVEDGEVTDGFASVADVVVDHLDRPVAGLALTFRSSDRGPEDRERLADQVSRAAAAISARLGARPR</sequence>
<dbReference type="Gene3D" id="3.30.450.40">
    <property type="match status" value="1"/>
</dbReference>
<dbReference type="InterPro" id="IPR014757">
    <property type="entry name" value="Tscrpt_reg_IclR_C"/>
</dbReference>
<keyword evidence="2" id="KW-0238">DNA-binding</keyword>
<dbReference type="InterPro" id="IPR029016">
    <property type="entry name" value="GAF-like_dom_sf"/>
</dbReference>
<keyword evidence="7" id="KW-1185">Reference proteome</keyword>
<dbReference type="Proteomes" id="UP000557204">
    <property type="component" value="Unassembled WGS sequence"/>
</dbReference>
<comment type="caution">
    <text evidence="6">The sequence shown here is derived from an EMBL/GenBank/DDBJ whole genome shotgun (WGS) entry which is preliminary data.</text>
</comment>
<dbReference type="EMBL" id="JABFAJ010000010">
    <property type="protein sequence ID" value="NNU27024.1"/>
    <property type="molecule type" value="Genomic_DNA"/>
</dbReference>
<evidence type="ECO:0000259" key="4">
    <source>
        <dbReference type="PROSITE" id="PS51077"/>
    </source>
</evidence>
<organism evidence="6 7">
    <name type="scientific">Isoptericola sediminis</name>
    <dbReference type="NCBI Taxonomy" id="2733572"/>
    <lineage>
        <taxon>Bacteria</taxon>
        <taxon>Bacillati</taxon>
        <taxon>Actinomycetota</taxon>
        <taxon>Actinomycetes</taxon>
        <taxon>Micrococcales</taxon>
        <taxon>Promicromonosporaceae</taxon>
        <taxon>Isoptericola</taxon>
    </lineage>
</organism>
<dbReference type="InterPro" id="IPR036388">
    <property type="entry name" value="WH-like_DNA-bd_sf"/>
</dbReference>
<dbReference type="PROSITE" id="PS51078">
    <property type="entry name" value="ICLR_ED"/>
    <property type="match status" value="1"/>
</dbReference>
<dbReference type="AlphaFoldDB" id="A0A849JWQ3"/>
<dbReference type="RefSeq" id="WP_171246525.1">
    <property type="nucleotide sequence ID" value="NZ_JABFAJ010000010.1"/>
</dbReference>
<evidence type="ECO:0000313" key="6">
    <source>
        <dbReference type="EMBL" id="NNU27024.1"/>
    </source>
</evidence>